<keyword evidence="2" id="KW-1185">Reference proteome</keyword>
<evidence type="ECO:0000313" key="2">
    <source>
        <dbReference type="Proteomes" id="UP000680622"/>
    </source>
</evidence>
<dbReference type="Proteomes" id="UP000680622">
    <property type="component" value="Genome"/>
</dbReference>
<dbReference type="EMBL" id="MF918569">
    <property type="protein sequence ID" value="AUD57856.1"/>
    <property type="molecule type" value="Viral_cRNA"/>
</dbReference>
<accession>A0A2R2Z7P1</accession>
<evidence type="ECO:0000313" key="1">
    <source>
        <dbReference type="EMBL" id="AUD57856.1"/>
    </source>
</evidence>
<name>A0A2R2Z7P1_9RHAB</name>
<reference evidence="1" key="1">
    <citation type="journal article" date="2018" name="Arch. Virol.">
        <title>Identification and molecular characterization of a novel varicosa-like virus from red clover.</title>
        <authorList>
            <person name="Koloniuk I."/>
            <person name="Franova J."/>
            <person name="Sarkisova T."/>
            <person name="Pribylova J."/>
            <person name="Lenz O."/>
            <person name="Petrzik K."/>
            <person name="Spak J."/>
        </authorList>
    </citation>
    <scope>NUCLEOTIDE SEQUENCE</scope>
    <source>
        <strain evidence="1">HZ2</strain>
    </source>
</reference>
<proteinExistence type="predicted"/>
<organism evidence="1 2">
    <name type="scientific">red clover associated varicosavirus</name>
    <dbReference type="NCBI Taxonomy" id="2848052"/>
    <lineage>
        <taxon>Viruses</taxon>
        <taxon>Riboviria</taxon>
        <taxon>Orthornavirae</taxon>
        <taxon>Negarnaviricota</taxon>
        <taxon>Haploviricotina</taxon>
        <taxon>Monjiviricetes</taxon>
        <taxon>Mononegavirales</taxon>
        <taxon>Rhabdoviridae</taxon>
        <taxon>Betarhabdovirinae</taxon>
        <taxon>Varicosavirus</taxon>
        <taxon>Varicosavirus trifolii</taxon>
    </lineage>
</organism>
<protein>
    <submittedName>
        <fullName evidence="1">20K</fullName>
    </submittedName>
</protein>
<sequence length="179" mass="20423">MSSVITRYCVLDKSKDIFINLDYCLTPYKATTSVSKTHGNFISPDFTKINNIFQLHYKDLIKNLGHIGRMGFCWICDKTCLNITTVIGYEKLRSLIIEGPVSRHSNEVISFDTIENYLIGSSICVECCVKCLLTAYPVSALREMIGKRIPYIVGKVVEREIILHDESFSLYHDSFVNHL</sequence>